<dbReference type="EMBL" id="LLXI01007415">
    <property type="protein sequence ID" value="PKY62584.1"/>
    <property type="molecule type" value="Genomic_DNA"/>
</dbReference>
<proteinExistence type="predicted"/>
<keyword evidence="2" id="KW-1185">Reference proteome</keyword>
<reference evidence="1 2" key="1">
    <citation type="submission" date="2015-10" db="EMBL/GenBank/DDBJ databases">
        <title>Genome analyses suggest a sexual origin of heterokaryosis in a supposedly ancient asexual fungus.</title>
        <authorList>
            <person name="Ropars J."/>
            <person name="Sedzielewska K."/>
            <person name="Noel J."/>
            <person name="Charron P."/>
            <person name="Farinelli L."/>
            <person name="Marton T."/>
            <person name="Kruger M."/>
            <person name="Pelin A."/>
            <person name="Brachmann A."/>
            <person name="Corradi N."/>
        </authorList>
    </citation>
    <scope>NUCLEOTIDE SEQUENCE [LARGE SCALE GENOMIC DNA]</scope>
    <source>
        <strain evidence="1 2">A4</strain>
    </source>
</reference>
<accession>A0A2I1HUL6</accession>
<dbReference type="Proteomes" id="UP000234323">
    <property type="component" value="Unassembled WGS sequence"/>
</dbReference>
<evidence type="ECO:0000313" key="2">
    <source>
        <dbReference type="Proteomes" id="UP000234323"/>
    </source>
</evidence>
<comment type="caution">
    <text evidence="1">The sequence shown here is derived from an EMBL/GenBank/DDBJ whole genome shotgun (WGS) entry which is preliminary data.</text>
</comment>
<sequence>YKVLKVPSIPVYGVKDDSEIEQNIDTANFSKAIYAELFGISRKAIDYTLKTDNIKDDLVETASSQGKRVLKDSVQVNVMDNNIIVEDGTKGRKYLKYRQYRHYAKTCQNA</sequence>
<dbReference type="VEuPathDB" id="FungiDB:RhiirA1_480410"/>
<evidence type="ECO:0000313" key="1">
    <source>
        <dbReference type="EMBL" id="PKY62584.1"/>
    </source>
</evidence>
<gene>
    <name evidence="1" type="ORF">RhiirA4_489263</name>
</gene>
<organism evidence="1 2">
    <name type="scientific">Rhizophagus irregularis</name>
    <dbReference type="NCBI Taxonomy" id="588596"/>
    <lineage>
        <taxon>Eukaryota</taxon>
        <taxon>Fungi</taxon>
        <taxon>Fungi incertae sedis</taxon>
        <taxon>Mucoromycota</taxon>
        <taxon>Glomeromycotina</taxon>
        <taxon>Glomeromycetes</taxon>
        <taxon>Glomerales</taxon>
        <taxon>Glomeraceae</taxon>
        <taxon>Rhizophagus</taxon>
    </lineage>
</organism>
<feature type="non-terminal residue" evidence="1">
    <location>
        <position position="1"/>
    </location>
</feature>
<name>A0A2I1HUL6_9GLOM</name>
<protein>
    <submittedName>
        <fullName evidence="1">Uncharacterized protein</fullName>
    </submittedName>
</protein>
<dbReference type="AlphaFoldDB" id="A0A2I1HUL6"/>